<organism evidence="2 3">
    <name type="scientific">Trichinella murrelli</name>
    <dbReference type="NCBI Taxonomy" id="144512"/>
    <lineage>
        <taxon>Eukaryota</taxon>
        <taxon>Metazoa</taxon>
        <taxon>Ecdysozoa</taxon>
        <taxon>Nematoda</taxon>
        <taxon>Enoplea</taxon>
        <taxon>Dorylaimia</taxon>
        <taxon>Trichinellida</taxon>
        <taxon>Trichinellidae</taxon>
        <taxon>Trichinella</taxon>
    </lineage>
</organism>
<gene>
    <name evidence="2" type="ORF">T05_13921</name>
</gene>
<sequence>MTGRLFICFCILVIVLLLGLKIQARTTTTTTTAHRRHSKHKSSLRRNIVPNNNSGIREYSAKMDLFDLFCPKPIPVQILIN</sequence>
<name>A0A0V0TNR4_9BILA</name>
<keyword evidence="1" id="KW-0732">Signal</keyword>
<feature type="signal peptide" evidence="1">
    <location>
        <begin position="1"/>
        <end position="24"/>
    </location>
</feature>
<evidence type="ECO:0000313" key="3">
    <source>
        <dbReference type="Proteomes" id="UP000055048"/>
    </source>
</evidence>
<dbReference type="Proteomes" id="UP000055048">
    <property type="component" value="Unassembled WGS sequence"/>
</dbReference>
<feature type="chain" id="PRO_5006869350" description="Secreted protein" evidence="1">
    <location>
        <begin position="25"/>
        <end position="81"/>
    </location>
</feature>
<accession>A0A0V0TNR4</accession>
<evidence type="ECO:0000256" key="1">
    <source>
        <dbReference type="SAM" id="SignalP"/>
    </source>
</evidence>
<protein>
    <recommendedName>
        <fullName evidence="4">Secreted protein</fullName>
    </recommendedName>
</protein>
<evidence type="ECO:0008006" key="4">
    <source>
        <dbReference type="Google" id="ProtNLM"/>
    </source>
</evidence>
<keyword evidence="3" id="KW-1185">Reference proteome</keyword>
<reference evidence="2 3" key="1">
    <citation type="submission" date="2015-01" db="EMBL/GenBank/DDBJ databases">
        <title>Evolution of Trichinella species and genotypes.</title>
        <authorList>
            <person name="Korhonen P.K."/>
            <person name="Edoardo P."/>
            <person name="Giuseppe L.R."/>
            <person name="Gasser R.B."/>
        </authorList>
    </citation>
    <scope>NUCLEOTIDE SEQUENCE [LARGE SCALE GENOMIC DNA]</scope>
    <source>
        <strain evidence="2">ISS417</strain>
    </source>
</reference>
<proteinExistence type="predicted"/>
<dbReference type="EMBL" id="JYDJ01000193">
    <property type="protein sequence ID" value="KRX40669.1"/>
    <property type="molecule type" value="Genomic_DNA"/>
</dbReference>
<comment type="caution">
    <text evidence="2">The sequence shown here is derived from an EMBL/GenBank/DDBJ whole genome shotgun (WGS) entry which is preliminary data.</text>
</comment>
<evidence type="ECO:0000313" key="2">
    <source>
        <dbReference type="EMBL" id="KRX40669.1"/>
    </source>
</evidence>
<dbReference type="AlphaFoldDB" id="A0A0V0TNR4"/>